<dbReference type="PANTHER" id="PTHR24094:SF15">
    <property type="entry name" value="AMP-DEPENDENT SYNTHETASE_LIGASE DOMAIN-CONTAINING PROTEIN-RELATED"/>
    <property type="match status" value="1"/>
</dbReference>
<reference evidence="3 4" key="1">
    <citation type="submission" date="2024-09" db="EMBL/GenBank/DDBJ databases">
        <authorList>
            <person name="Sun Q."/>
            <person name="Mori K."/>
        </authorList>
    </citation>
    <scope>NUCLEOTIDE SEQUENCE [LARGE SCALE GENOMIC DNA]</scope>
    <source>
        <strain evidence="3 4">JCM 11411</strain>
    </source>
</reference>
<keyword evidence="3" id="KW-0378">Hydrolase</keyword>
<dbReference type="GO" id="GO:0004519">
    <property type="term" value="F:endonuclease activity"/>
    <property type="evidence" value="ECO:0007669"/>
    <property type="project" value="UniProtKB-KW"/>
</dbReference>
<dbReference type="Pfam" id="PF07510">
    <property type="entry name" value="GmrSD_C"/>
    <property type="match status" value="1"/>
</dbReference>
<dbReference type="RefSeq" id="WP_378375640.1">
    <property type="nucleotide sequence ID" value="NZ_JBHMAS010000055.1"/>
</dbReference>
<feature type="non-terminal residue" evidence="3">
    <location>
        <position position="1"/>
    </location>
</feature>
<comment type="caution">
    <text evidence="3">The sequence shown here is derived from an EMBL/GenBank/DDBJ whole genome shotgun (WGS) entry which is preliminary data.</text>
</comment>
<organism evidence="3 4">
    <name type="scientific">Rhodococcus baikonurensis</name>
    <dbReference type="NCBI Taxonomy" id="172041"/>
    <lineage>
        <taxon>Bacteria</taxon>
        <taxon>Bacillati</taxon>
        <taxon>Actinomycetota</taxon>
        <taxon>Actinomycetes</taxon>
        <taxon>Mycobacteriales</taxon>
        <taxon>Nocardiaceae</taxon>
        <taxon>Rhodococcus</taxon>
        <taxon>Rhodococcus erythropolis group</taxon>
    </lineage>
</organism>
<evidence type="ECO:0000256" key="1">
    <source>
        <dbReference type="SAM" id="MobiDB-lite"/>
    </source>
</evidence>
<keyword evidence="3" id="KW-0540">Nuclease</keyword>
<proteinExistence type="predicted"/>
<feature type="region of interest" description="Disordered" evidence="1">
    <location>
        <begin position="31"/>
        <end position="67"/>
    </location>
</feature>
<accession>A0ABV5XKF6</accession>
<keyword evidence="3" id="KW-0255">Endonuclease</keyword>
<sequence length="109" mass="12197">RGRRPRMMSTALPTSYGLHVVALSDAWQKGAQQLSPEERRNLANDPRNLIPVDGPTNGQKSDSDAASWLPPNKAYRCTYVSQQITVKSIYHLWVTQAEKDAMQKILATC</sequence>
<name>A0ABV5XKF6_9NOCA</name>
<dbReference type="InterPro" id="IPR011089">
    <property type="entry name" value="GmrSD_C"/>
</dbReference>
<dbReference type="Proteomes" id="UP001589587">
    <property type="component" value="Unassembled WGS sequence"/>
</dbReference>
<feature type="domain" description="GmrSD restriction endonucleases C-terminal" evidence="2">
    <location>
        <begin position="19"/>
        <end position="104"/>
    </location>
</feature>
<keyword evidence="4" id="KW-1185">Reference proteome</keyword>
<dbReference type="PANTHER" id="PTHR24094">
    <property type="entry name" value="SECRETED PROTEIN"/>
    <property type="match status" value="1"/>
</dbReference>
<evidence type="ECO:0000259" key="2">
    <source>
        <dbReference type="Pfam" id="PF07510"/>
    </source>
</evidence>
<evidence type="ECO:0000313" key="4">
    <source>
        <dbReference type="Proteomes" id="UP001589587"/>
    </source>
</evidence>
<dbReference type="EMBL" id="JBHMAS010000055">
    <property type="protein sequence ID" value="MFB9782889.1"/>
    <property type="molecule type" value="Genomic_DNA"/>
</dbReference>
<evidence type="ECO:0000313" key="3">
    <source>
        <dbReference type="EMBL" id="MFB9782889.1"/>
    </source>
</evidence>
<protein>
    <submittedName>
        <fullName evidence="3">HNH endonuclease family protein</fullName>
    </submittedName>
</protein>
<gene>
    <name evidence="3" type="ORF">ACFFQ6_24580</name>
</gene>